<sequence length="69" mass="8178">MKAIRDYLRTRPDSADTVEGIHEWWIRWPGEPEPLAVTREALERLQAAGEVERRLIGKRELWRARRAGR</sequence>
<reference evidence="2" key="1">
    <citation type="journal article" date="2019" name="Int. J. Syst. Evol. Microbiol.">
        <title>The Global Catalogue of Microorganisms (GCM) 10K type strain sequencing project: providing services to taxonomists for standard genome sequencing and annotation.</title>
        <authorList>
            <consortium name="The Broad Institute Genomics Platform"/>
            <consortium name="The Broad Institute Genome Sequencing Center for Infectious Disease"/>
            <person name="Wu L."/>
            <person name="Ma J."/>
        </authorList>
    </citation>
    <scope>NUCLEOTIDE SEQUENCE [LARGE SCALE GENOMIC DNA]</scope>
    <source>
        <strain evidence="2">NBRC 104970</strain>
    </source>
</reference>
<dbReference type="Proteomes" id="UP001156836">
    <property type="component" value="Unassembled WGS sequence"/>
</dbReference>
<organism evidence="1 2">
    <name type="scientific">Chitiniphilus shinanonensis</name>
    <dbReference type="NCBI Taxonomy" id="553088"/>
    <lineage>
        <taxon>Bacteria</taxon>
        <taxon>Pseudomonadati</taxon>
        <taxon>Pseudomonadota</taxon>
        <taxon>Betaproteobacteria</taxon>
        <taxon>Neisseriales</taxon>
        <taxon>Chitinibacteraceae</taxon>
        <taxon>Chitiniphilus</taxon>
    </lineage>
</organism>
<keyword evidence="2" id="KW-1185">Reference proteome</keyword>
<accession>A0ABQ6BVM3</accession>
<proteinExistence type="predicted"/>
<protein>
    <submittedName>
        <fullName evidence="1">Uncharacterized protein</fullName>
    </submittedName>
</protein>
<evidence type="ECO:0000313" key="2">
    <source>
        <dbReference type="Proteomes" id="UP001156836"/>
    </source>
</evidence>
<dbReference type="EMBL" id="BSOZ01000021">
    <property type="protein sequence ID" value="GLS04571.1"/>
    <property type="molecule type" value="Genomic_DNA"/>
</dbReference>
<name>A0ABQ6BVM3_9NEIS</name>
<evidence type="ECO:0000313" key="1">
    <source>
        <dbReference type="EMBL" id="GLS04571.1"/>
    </source>
</evidence>
<comment type="caution">
    <text evidence="1">The sequence shown here is derived from an EMBL/GenBank/DDBJ whole genome shotgun (WGS) entry which is preliminary data.</text>
</comment>
<gene>
    <name evidence="1" type="ORF">GCM10007860_17180</name>
</gene>